<accession>A0A7W7ZA00</accession>
<dbReference type="PROSITE" id="PS50977">
    <property type="entry name" value="HTH_TETR_2"/>
    <property type="match status" value="1"/>
</dbReference>
<evidence type="ECO:0000259" key="3">
    <source>
        <dbReference type="PROSITE" id="PS50977"/>
    </source>
</evidence>
<dbReference type="GO" id="GO:0003677">
    <property type="term" value="F:DNA binding"/>
    <property type="evidence" value="ECO:0007669"/>
    <property type="project" value="UniProtKB-UniRule"/>
</dbReference>
<dbReference type="RefSeq" id="WP_184213531.1">
    <property type="nucleotide sequence ID" value="NZ_JACHIP010000001.1"/>
</dbReference>
<dbReference type="PROSITE" id="PS01081">
    <property type="entry name" value="HTH_TETR_1"/>
    <property type="match status" value="1"/>
</dbReference>
<protein>
    <submittedName>
        <fullName evidence="4">AcrR family transcriptional regulator</fullName>
    </submittedName>
</protein>
<organism evidence="4 5">
    <name type="scientific">Granulicella aggregans</name>
    <dbReference type="NCBI Taxonomy" id="474949"/>
    <lineage>
        <taxon>Bacteria</taxon>
        <taxon>Pseudomonadati</taxon>
        <taxon>Acidobacteriota</taxon>
        <taxon>Terriglobia</taxon>
        <taxon>Terriglobales</taxon>
        <taxon>Acidobacteriaceae</taxon>
        <taxon>Granulicella</taxon>
    </lineage>
</organism>
<dbReference type="PRINTS" id="PR00455">
    <property type="entry name" value="HTHTETR"/>
</dbReference>
<evidence type="ECO:0000256" key="2">
    <source>
        <dbReference type="PROSITE-ProRule" id="PRU00335"/>
    </source>
</evidence>
<evidence type="ECO:0000256" key="1">
    <source>
        <dbReference type="ARBA" id="ARBA00023125"/>
    </source>
</evidence>
<dbReference type="Proteomes" id="UP000540989">
    <property type="component" value="Unassembled WGS sequence"/>
</dbReference>
<sequence>MARAKSPEKRQAILQAAAREIAASGLGASTAKIAKGADVAEGTLFTYFASKDELFNELYLELKGEVYRRINAEFPYKATLQVRARHVWTESLNWSIERPEERKASVQLGVSDVVTVATRERIGSQQRGAVEETLGEIAARGVFKDLPPGFAASAMGAMQDAVIDTVARKPRQKAVLVEKGFDAFWRMAK</sequence>
<evidence type="ECO:0000313" key="5">
    <source>
        <dbReference type="Proteomes" id="UP000540989"/>
    </source>
</evidence>
<comment type="caution">
    <text evidence="4">The sequence shown here is derived from an EMBL/GenBank/DDBJ whole genome shotgun (WGS) entry which is preliminary data.</text>
</comment>
<keyword evidence="5" id="KW-1185">Reference proteome</keyword>
<proteinExistence type="predicted"/>
<dbReference type="InterPro" id="IPR009057">
    <property type="entry name" value="Homeodomain-like_sf"/>
</dbReference>
<dbReference type="InterPro" id="IPR023772">
    <property type="entry name" value="DNA-bd_HTH_TetR-type_CS"/>
</dbReference>
<dbReference type="Gene3D" id="1.10.357.10">
    <property type="entry name" value="Tetracycline Repressor, domain 2"/>
    <property type="match status" value="1"/>
</dbReference>
<dbReference type="PANTHER" id="PTHR30055:SF222">
    <property type="entry name" value="REGULATORY PROTEIN"/>
    <property type="match status" value="1"/>
</dbReference>
<dbReference type="SUPFAM" id="SSF46689">
    <property type="entry name" value="Homeodomain-like"/>
    <property type="match status" value="1"/>
</dbReference>
<dbReference type="AlphaFoldDB" id="A0A7W7ZA00"/>
<gene>
    <name evidence="4" type="ORF">HDF16_000453</name>
</gene>
<name>A0A7W7ZA00_9BACT</name>
<evidence type="ECO:0000313" key="4">
    <source>
        <dbReference type="EMBL" id="MBB5055784.1"/>
    </source>
</evidence>
<dbReference type="PANTHER" id="PTHR30055">
    <property type="entry name" value="HTH-TYPE TRANSCRIPTIONAL REGULATOR RUTR"/>
    <property type="match status" value="1"/>
</dbReference>
<dbReference type="InterPro" id="IPR001647">
    <property type="entry name" value="HTH_TetR"/>
</dbReference>
<reference evidence="4 5" key="1">
    <citation type="submission" date="2020-08" db="EMBL/GenBank/DDBJ databases">
        <title>Genomic Encyclopedia of Type Strains, Phase IV (KMG-V): Genome sequencing to study the core and pangenomes of soil and plant-associated prokaryotes.</title>
        <authorList>
            <person name="Whitman W."/>
        </authorList>
    </citation>
    <scope>NUCLEOTIDE SEQUENCE [LARGE SCALE GENOMIC DNA]</scope>
    <source>
        <strain evidence="4 5">M8UP14</strain>
    </source>
</reference>
<feature type="domain" description="HTH tetR-type" evidence="3">
    <location>
        <begin position="7"/>
        <end position="66"/>
    </location>
</feature>
<dbReference type="EMBL" id="JACHIP010000001">
    <property type="protein sequence ID" value="MBB5055784.1"/>
    <property type="molecule type" value="Genomic_DNA"/>
</dbReference>
<dbReference type="Pfam" id="PF00440">
    <property type="entry name" value="TetR_N"/>
    <property type="match status" value="1"/>
</dbReference>
<dbReference type="InterPro" id="IPR050109">
    <property type="entry name" value="HTH-type_TetR-like_transc_reg"/>
</dbReference>
<keyword evidence="1 2" id="KW-0238">DNA-binding</keyword>
<feature type="DNA-binding region" description="H-T-H motif" evidence="2">
    <location>
        <begin position="29"/>
        <end position="48"/>
    </location>
</feature>